<proteinExistence type="predicted"/>
<comment type="caution">
    <text evidence="1">The sequence shown here is derived from an EMBL/GenBank/DDBJ whole genome shotgun (WGS) entry which is preliminary data.</text>
</comment>
<dbReference type="EMBL" id="LAZR01014841">
    <property type="protein sequence ID" value="KKM15705.1"/>
    <property type="molecule type" value="Genomic_DNA"/>
</dbReference>
<evidence type="ECO:0000313" key="1">
    <source>
        <dbReference type="EMBL" id="KKM15705.1"/>
    </source>
</evidence>
<gene>
    <name evidence="1" type="ORF">LCGC14_1693360</name>
</gene>
<sequence>MPPENLPEGSLFQEYKNYTVQDIVFRVHNTLYRLERWL</sequence>
<dbReference type="AlphaFoldDB" id="A0A0F9KK83"/>
<reference evidence="1" key="1">
    <citation type="journal article" date="2015" name="Nature">
        <title>Complex archaea that bridge the gap between prokaryotes and eukaryotes.</title>
        <authorList>
            <person name="Spang A."/>
            <person name="Saw J.H."/>
            <person name="Jorgensen S.L."/>
            <person name="Zaremba-Niedzwiedzka K."/>
            <person name="Martijn J."/>
            <person name="Lind A.E."/>
            <person name="van Eijk R."/>
            <person name="Schleper C."/>
            <person name="Guy L."/>
            <person name="Ettema T.J."/>
        </authorList>
    </citation>
    <scope>NUCLEOTIDE SEQUENCE</scope>
</reference>
<accession>A0A0F9KK83</accession>
<feature type="non-terminal residue" evidence="1">
    <location>
        <position position="38"/>
    </location>
</feature>
<name>A0A0F9KK83_9ZZZZ</name>
<protein>
    <submittedName>
        <fullName evidence="1">Uncharacterized protein</fullName>
    </submittedName>
</protein>
<organism evidence="1">
    <name type="scientific">marine sediment metagenome</name>
    <dbReference type="NCBI Taxonomy" id="412755"/>
    <lineage>
        <taxon>unclassified sequences</taxon>
        <taxon>metagenomes</taxon>
        <taxon>ecological metagenomes</taxon>
    </lineage>
</organism>